<feature type="transmembrane region" description="Helical" evidence="7">
    <location>
        <begin position="110"/>
        <end position="133"/>
    </location>
</feature>
<evidence type="ECO:0000256" key="7">
    <source>
        <dbReference type="SAM" id="Phobius"/>
    </source>
</evidence>
<name>S7UTU0_9BACT</name>
<dbReference type="PIRSF" id="PIRSF006603">
    <property type="entry name" value="DinF"/>
    <property type="match status" value="1"/>
</dbReference>
<organism evidence="8 9">
    <name type="scientific">Alkalidesulfovibrio alkalitolerans DSM 16529</name>
    <dbReference type="NCBI Taxonomy" id="1121439"/>
    <lineage>
        <taxon>Bacteria</taxon>
        <taxon>Pseudomonadati</taxon>
        <taxon>Thermodesulfobacteriota</taxon>
        <taxon>Desulfovibrionia</taxon>
        <taxon>Desulfovibrionales</taxon>
        <taxon>Desulfovibrionaceae</taxon>
        <taxon>Alkalidesulfovibrio</taxon>
    </lineage>
</organism>
<dbReference type="GO" id="GO:0042910">
    <property type="term" value="F:xenobiotic transmembrane transporter activity"/>
    <property type="evidence" value="ECO:0007669"/>
    <property type="project" value="InterPro"/>
</dbReference>
<dbReference type="PANTHER" id="PTHR43549">
    <property type="entry name" value="MULTIDRUG RESISTANCE PROTEIN YPNP-RELATED"/>
    <property type="match status" value="1"/>
</dbReference>
<dbReference type="PATRIC" id="fig|1121439.3.peg.228"/>
<evidence type="ECO:0000256" key="5">
    <source>
        <dbReference type="ARBA" id="ARBA00022989"/>
    </source>
</evidence>
<evidence type="ECO:0000256" key="6">
    <source>
        <dbReference type="ARBA" id="ARBA00023136"/>
    </source>
</evidence>
<feature type="transmembrane region" description="Helical" evidence="7">
    <location>
        <begin position="335"/>
        <end position="355"/>
    </location>
</feature>
<gene>
    <name evidence="8" type="ORF">dsat_1842</name>
</gene>
<evidence type="ECO:0000256" key="1">
    <source>
        <dbReference type="ARBA" id="ARBA00004651"/>
    </source>
</evidence>
<feature type="transmembrane region" description="Helical" evidence="7">
    <location>
        <begin position="179"/>
        <end position="199"/>
    </location>
</feature>
<feature type="transmembrane region" description="Helical" evidence="7">
    <location>
        <begin position="205"/>
        <end position="229"/>
    </location>
</feature>
<dbReference type="EMBL" id="ATHI01000002">
    <property type="protein sequence ID" value="EPR35738.1"/>
    <property type="molecule type" value="Genomic_DNA"/>
</dbReference>
<dbReference type="CDD" id="cd13145">
    <property type="entry name" value="MATE_like_5"/>
    <property type="match status" value="1"/>
</dbReference>
<feature type="transmembrane region" description="Helical" evidence="7">
    <location>
        <begin position="263"/>
        <end position="282"/>
    </location>
</feature>
<evidence type="ECO:0000313" key="9">
    <source>
        <dbReference type="Proteomes" id="UP000014975"/>
    </source>
</evidence>
<dbReference type="InterPro" id="IPR002528">
    <property type="entry name" value="MATE_fam"/>
</dbReference>
<reference evidence="8 9" key="1">
    <citation type="journal article" date="2013" name="Genome Announc.">
        <title>Draft genome sequences for three mercury-methylating, sulfate-reducing bacteria.</title>
        <authorList>
            <person name="Brown S.D."/>
            <person name="Hurt R.A.Jr."/>
            <person name="Gilmour C.C."/>
            <person name="Elias D.A."/>
        </authorList>
    </citation>
    <scope>NUCLEOTIDE SEQUENCE [LARGE SCALE GENOMIC DNA]</scope>
    <source>
        <strain evidence="8 9">DSM 16529</strain>
    </source>
</reference>
<feature type="transmembrane region" description="Helical" evidence="7">
    <location>
        <begin position="302"/>
        <end position="323"/>
    </location>
</feature>
<dbReference type="Proteomes" id="UP000014975">
    <property type="component" value="Unassembled WGS sequence"/>
</dbReference>
<evidence type="ECO:0000256" key="4">
    <source>
        <dbReference type="ARBA" id="ARBA00022692"/>
    </source>
</evidence>
<dbReference type="InterPro" id="IPR052031">
    <property type="entry name" value="Membrane_Transporter-Flippase"/>
</dbReference>
<dbReference type="GO" id="GO:0015297">
    <property type="term" value="F:antiporter activity"/>
    <property type="evidence" value="ECO:0007669"/>
    <property type="project" value="InterPro"/>
</dbReference>
<keyword evidence="6 7" id="KW-0472">Membrane</keyword>
<keyword evidence="2" id="KW-0813">Transport</keyword>
<keyword evidence="4 7" id="KW-0812">Transmembrane</keyword>
<dbReference type="PANTHER" id="PTHR43549:SF3">
    <property type="entry name" value="MULTIDRUG RESISTANCE PROTEIN YPNP-RELATED"/>
    <property type="match status" value="1"/>
</dbReference>
<feature type="transmembrane region" description="Helical" evidence="7">
    <location>
        <begin position="375"/>
        <end position="393"/>
    </location>
</feature>
<feature type="transmembrane region" description="Helical" evidence="7">
    <location>
        <begin position="434"/>
        <end position="454"/>
    </location>
</feature>
<evidence type="ECO:0000313" key="8">
    <source>
        <dbReference type="EMBL" id="EPR35738.1"/>
    </source>
</evidence>
<dbReference type="AlphaFoldDB" id="S7UTU0"/>
<feature type="transmembrane region" description="Helical" evidence="7">
    <location>
        <begin position="405"/>
        <end position="428"/>
    </location>
</feature>
<proteinExistence type="predicted"/>
<dbReference type="Pfam" id="PF01554">
    <property type="entry name" value="MatE"/>
    <property type="match status" value="2"/>
</dbReference>
<feature type="transmembrane region" description="Helical" evidence="7">
    <location>
        <begin position="67"/>
        <end position="89"/>
    </location>
</feature>
<sequence length="484" mass="51100">MSLRTGAVVPTGEGDMDLTRDPIWRLVRAIAAPASVGFFFHTMFNVVDTWFAGQISTLAQAALSLSFPVFFLVIALGNGLATGTTALIGQELGAGRRQDGARLAAQGLTFGLLAGALLSIGGVLAAPMLFASLGAADEYLGICLAYMLPIFAGGWMFIVIYQFNAALQAQGDTRSNRNFLILGCLLNVGLDPLFIYGVSIGPLHVPAMGVAGIAWATLTVQAMGVVYLARRLRRSGLLGGLVPADFVPRRTAMAAILGQGLPATLNYLSIGIGIYIITWFIAPYGHVSVAAYGIATRVEQIVLLPSIGLGVAALALTAQNMGAGRFERVRESLRATLAAGLSIMTAGAVVIYVFAHELMGLFTADAEVIAAGARYLRIEAFALAGYVVLYVHISSLQGAKRPMFAIWIGLFRQIIAPLIVFSLVTRVFDASLVGVWWSILGIVWFSALVATIVGRRILERAMAQAEAAVSCSVTVDVKACEGSP</sequence>
<dbReference type="InterPro" id="IPR048279">
    <property type="entry name" value="MdtK-like"/>
</dbReference>
<comment type="subcellular location">
    <subcellularLocation>
        <location evidence="1">Cell membrane</location>
        <topology evidence="1">Multi-pass membrane protein</topology>
    </subcellularLocation>
</comment>
<evidence type="ECO:0000256" key="2">
    <source>
        <dbReference type="ARBA" id="ARBA00022448"/>
    </source>
</evidence>
<dbReference type="STRING" id="1121439.dsat_1842"/>
<feature type="transmembrane region" description="Helical" evidence="7">
    <location>
        <begin position="26"/>
        <end position="47"/>
    </location>
</feature>
<dbReference type="GO" id="GO:0005886">
    <property type="term" value="C:plasma membrane"/>
    <property type="evidence" value="ECO:0007669"/>
    <property type="project" value="UniProtKB-SubCell"/>
</dbReference>
<accession>S7UTU0</accession>
<dbReference type="eggNOG" id="COG0534">
    <property type="taxonomic scope" value="Bacteria"/>
</dbReference>
<feature type="transmembrane region" description="Helical" evidence="7">
    <location>
        <begin position="139"/>
        <end position="167"/>
    </location>
</feature>
<keyword evidence="3" id="KW-1003">Cell membrane</keyword>
<dbReference type="NCBIfam" id="TIGR00797">
    <property type="entry name" value="matE"/>
    <property type="match status" value="1"/>
</dbReference>
<evidence type="ECO:0000256" key="3">
    <source>
        <dbReference type="ARBA" id="ARBA00022475"/>
    </source>
</evidence>
<keyword evidence="5 7" id="KW-1133">Transmembrane helix</keyword>
<protein>
    <submittedName>
        <fullName evidence="8">MATE efflux family protein</fullName>
    </submittedName>
</protein>
<keyword evidence="9" id="KW-1185">Reference proteome</keyword>
<comment type="caution">
    <text evidence="8">The sequence shown here is derived from an EMBL/GenBank/DDBJ whole genome shotgun (WGS) entry which is preliminary data.</text>
</comment>